<accession>A0A1F5KK31</accession>
<name>A0A1F5KK31_9BACT</name>
<organism evidence="3 4">
    <name type="scientific">Candidatus Daviesbacteria bacterium RIFCSPHIGHO2_02_FULL_43_12</name>
    <dbReference type="NCBI Taxonomy" id="1797776"/>
    <lineage>
        <taxon>Bacteria</taxon>
        <taxon>Candidatus Daviesiibacteriota</taxon>
    </lineage>
</organism>
<dbReference type="PANTHER" id="PTHR43179:SF7">
    <property type="entry name" value="RHAMNOSYLTRANSFERASE WBBL"/>
    <property type="match status" value="1"/>
</dbReference>
<reference evidence="3 4" key="1">
    <citation type="journal article" date="2016" name="Nat. Commun.">
        <title>Thousands of microbial genomes shed light on interconnected biogeochemical processes in an aquifer system.</title>
        <authorList>
            <person name="Anantharaman K."/>
            <person name="Brown C.T."/>
            <person name="Hug L.A."/>
            <person name="Sharon I."/>
            <person name="Castelle C.J."/>
            <person name="Probst A.J."/>
            <person name="Thomas B.C."/>
            <person name="Singh A."/>
            <person name="Wilkins M.J."/>
            <person name="Karaoz U."/>
            <person name="Brodie E.L."/>
            <person name="Williams K.H."/>
            <person name="Hubbard S.S."/>
            <person name="Banfield J.F."/>
        </authorList>
    </citation>
    <scope>NUCLEOTIDE SEQUENCE [LARGE SCALE GENOMIC DNA]</scope>
</reference>
<dbReference type="InterPro" id="IPR001173">
    <property type="entry name" value="Glyco_trans_2-like"/>
</dbReference>
<feature type="transmembrane region" description="Helical" evidence="1">
    <location>
        <begin position="263"/>
        <end position="282"/>
    </location>
</feature>
<dbReference type="AlphaFoldDB" id="A0A1F5KK31"/>
<dbReference type="SUPFAM" id="SSF53448">
    <property type="entry name" value="Nucleotide-diphospho-sugar transferases"/>
    <property type="match status" value="1"/>
</dbReference>
<evidence type="ECO:0000313" key="4">
    <source>
        <dbReference type="Proteomes" id="UP000177328"/>
    </source>
</evidence>
<evidence type="ECO:0000259" key="2">
    <source>
        <dbReference type="Pfam" id="PF00535"/>
    </source>
</evidence>
<dbReference type="CDD" id="cd04186">
    <property type="entry name" value="GT_2_like_c"/>
    <property type="match status" value="1"/>
</dbReference>
<dbReference type="Gene3D" id="3.90.550.10">
    <property type="entry name" value="Spore Coat Polysaccharide Biosynthesis Protein SpsA, Chain A"/>
    <property type="match status" value="1"/>
</dbReference>
<dbReference type="PANTHER" id="PTHR43179">
    <property type="entry name" value="RHAMNOSYLTRANSFERASE WBBL"/>
    <property type="match status" value="1"/>
</dbReference>
<evidence type="ECO:0000313" key="3">
    <source>
        <dbReference type="EMBL" id="OGE41297.1"/>
    </source>
</evidence>
<dbReference type="Pfam" id="PF00535">
    <property type="entry name" value="Glycos_transf_2"/>
    <property type="match status" value="1"/>
</dbReference>
<dbReference type="EMBL" id="MFDD01000002">
    <property type="protein sequence ID" value="OGE41297.1"/>
    <property type="molecule type" value="Genomic_DNA"/>
</dbReference>
<comment type="caution">
    <text evidence="3">The sequence shown here is derived from an EMBL/GenBank/DDBJ whole genome shotgun (WGS) entry which is preliminary data.</text>
</comment>
<gene>
    <name evidence="3" type="ORF">A3D25_02110</name>
</gene>
<protein>
    <recommendedName>
        <fullName evidence="2">Glycosyltransferase 2-like domain-containing protein</fullName>
    </recommendedName>
</protein>
<keyword evidence="1" id="KW-0812">Transmembrane</keyword>
<keyword evidence="1" id="KW-0472">Membrane</keyword>
<proteinExistence type="predicted"/>
<dbReference type="InterPro" id="IPR029044">
    <property type="entry name" value="Nucleotide-diphossugar_trans"/>
</dbReference>
<feature type="domain" description="Glycosyltransferase 2-like" evidence="2">
    <location>
        <begin position="6"/>
        <end position="115"/>
    </location>
</feature>
<sequence length="298" mass="32839">MTDLAVIIVNFNTKALLLKALASVYQQKVSFDLKVIVVDNASSDDSVKATKKEFPQVELIESPRNVGFAAGNNLALAKVKAGHFLLLNSDTIVLPDCLELLMTVAKTDQYALLSCKLLNEDHSLQPNAGFLPTPGPLFLWLSGIDDLLGLLGISSASYHLQKPAFYRGTHEVGWVAGTALLISSEVLSKIGALDGSIFMYAEDVEYCWRAREAGFKVGFTDQAQIIHLGGGSSPAPKLNQWKGEFKGLLYLYSKFYGKLAGDILRVLMYIFIALRMIVFFLLGKKEFSKTYAQVIRYI</sequence>
<dbReference type="Proteomes" id="UP000177328">
    <property type="component" value="Unassembled WGS sequence"/>
</dbReference>
<evidence type="ECO:0000256" key="1">
    <source>
        <dbReference type="SAM" id="Phobius"/>
    </source>
</evidence>
<keyword evidence="1" id="KW-1133">Transmembrane helix</keyword>